<organism evidence="1 2">
    <name type="scientific">Marssonina brunnea f. sp. multigermtubi (strain MB_m1)</name>
    <name type="common">Marssonina leaf spot fungus</name>
    <dbReference type="NCBI Taxonomy" id="1072389"/>
    <lineage>
        <taxon>Eukaryota</taxon>
        <taxon>Fungi</taxon>
        <taxon>Dikarya</taxon>
        <taxon>Ascomycota</taxon>
        <taxon>Pezizomycotina</taxon>
        <taxon>Leotiomycetes</taxon>
        <taxon>Helotiales</taxon>
        <taxon>Drepanopezizaceae</taxon>
        <taxon>Drepanopeziza</taxon>
    </lineage>
</organism>
<dbReference type="AlphaFoldDB" id="K1Y226"/>
<name>K1Y226_MARBU</name>
<keyword evidence="2" id="KW-1185">Reference proteome</keyword>
<gene>
    <name evidence="1" type="ORF">MBM_02396</name>
</gene>
<dbReference type="InParanoid" id="K1Y226"/>
<protein>
    <submittedName>
        <fullName evidence="1">Uncharacterized protein</fullName>
    </submittedName>
</protein>
<dbReference type="Proteomes" id="UP000006753">
    <property type="component" value="Unassembled WGS sequence"/>
</dbReference>
<dbReference type="EMBL" id="JH921431">
    <property type="protein sequence ID" value="EKD19159.1"/>
    <property type="molecule type" value="Genomic_DNA"/>
</dbReference>
<accession>K1Y226</accession>
<evidence type="ECO:0000313" key="1">
    <source>
        <dbReference type="EMBL" id="EKD19159.1"/>
    </source>
</evidence>
<reference evidence="1 2" key="1">
    <citation type="journal article" date="2012" name="BMC Genomics">
        <title>Sequencing the genome of Marssonina brunnea reveals fungus-poplar co-evolution.</title>
        <authorList>
            <person name="Zhu S."/>
            <person name="Cao Y.-Z."/>
            <person name="Jiang C."/>
            <person name="Tan B.-Y."/>
            <person name="Wang Z."/>
            <person name="Feng S."/>
            <person name="Zhang L."/>
            <person name="Su X.-H."/>
            <person name="Brejova B."/>
            <person name="Vinar T."/>
            <person name="Xu M."/>
            <person name="Wang M.-X."/>
            <person name="Zhang S.-G."/>
            <person name="Huang M.-R."/>
            <person name="Wu R."/>
            <person name="Zhou Y."/>
        </authorList>
    </citation>
    <scope>NUCLEOTIDE SEQUENCE [LARGE SCALE GENOMIC DNA]</scope>
    <source>
        <strain evidence="1 2">MB_m1</strain>
    </source>
</reference>
<sequence>MEKHLVCLKGLESMATAVKSYTEKGDIRRATEIDTYLKELMDCVHDNFDEAERPQCVMEEGPQLWFRREEYGNLAEWWTKGQEARLAGVDRDGKLDALQAEVGKVDEDKKSARGTLMDSDAVVDYLKYGTGPKVVQTLQLYEDDLQAWENVGWRILDELGRMMRWMECDITEEVPEEAEVRTLYPTPREWLIYDVLHAVREYRQALATYGDVAMDETAQEAMVAMLHRDDKREESKTFKNQKDTGEQWSCEECELTLLPPLPASPEAEVSFEEQQWIGDSKTLDPDFNRWSAHLFQELSVYRYHISNGKMLDENVLMNAGMIVTLAKGKFKERGDPPIDEQKHLPVPGSWIEEDHEDVRGDDSEYLDLETFPGEFGDERVEVLARSLRAFCASILRSFDRAGIDQYLLRAARKLVEQAGRGGGAGPGREEYTKILSRELLHTTPDMENTKTVALYTNIGADASEFAEHGSGLDDRLMAASHTLFDIVKVDTNAGWEPEYDVRVIEAAHDVLVLEKAIEHDSIPSLEPIRRISPRKTVRWAQNLVEILGKKNPKVKGM</sequence>
<dbReference type="OrthoDB" id="3547895at2759"/>
<proteinExistence type="predicted"/>
<dbReference type="HOGENOM" id="CLU_489219_0_0_1"/>
<dbReference type="GeneID" id="18758331"/>
<evidence type="ECO:0000313" key="2">
    <source>
        <dbReference type="Proteomes" id="UP000006753"/>
    </source>
</evidence>
<dbReference type="KEGG" id="mbe:MBM_02396"/>